<evidence type="ECO:0000256" key="2">
    <source>
        <dbReference type="ARBA" id="ARBA00023130"/>
    </source>
</evidence>
<sequence>MQQTHRSVCCLYSLSRSEMAHGINIIVILAAICLEIRAQDTVIQSTGDVMGYEGVSVTLNCSYTTSDINAYLFWYLQRPNQYPQYVLKRFALGGGENAVEFNRRFNASLDKATKTVPLTIEDVQLCDSAVYYCALRPTVTVTL</sequence>
<evidence type="ECO:0000313" key="7">
    <source>
        <dbReference type="Ensembl" id="ENSSFOP00015039307.1"/>
    </source>
</evidence>
<dbReference type="PANTHER" id="PTHR19367">
    <property type="entry name" value="T-CELL RECEPTOR ALPHA CHAIN V REGION"/>
    <property type="match status" value="1"/>
</dbReference>
<feature type="domain" description="Ig-like" evidence="6">
    <location>
        <begin position="40"/>
        <end position="143"/>
    </location>
</feature>
<dbReference type="SMART" id="SM00406">
    <property type="entry name" value="IGv"/>
    <property type="match status" value="1"/>
</dbReference>
<keyword evidence="5" id="KW-1279">T cell receptor</keyword>
<dbReference type="PANTHER" id="PTHR19367:SF18">
    <property type="entry name" value="T CELL RECEPTOR ALPHA VARIABLE 16"/>
    <property type="match status" value="1"/>
</dbReference>
<evidence type="ECO:0000259" key="6">
    <source>
        <dbReference type="PROSITE" id="PS50835"/>
    </source>
</evidence>
<evidence type="ECO:0000256" key="1">
    <source>
        <dbReference type="ARBA" id="ARBA00022729"/>
    </source>
</evidence>
<proteinExistence type="predicted"/>
<dbReference type="InterPro" id="IPR036179">
    <property type="entry name" value="Ig-like_dom_sf"/>
</dbReference>
<dbReference type="Pfam" id="PF07686">
    <property type="entry name" value="V-set"/>
    <property type="match status" value="1"/>
</dbReference>
<keyword evidence="5" id="KW-0391">Immunity</keyword>
<organism evidence="7 8">
    <name type="scientific">Scleropages formosus</name>
    <name type="common">Asian bonytongue</name>
    <name type="synonym">Osteoglossum formosum</name>
    <dbReference type="NCBI Taxonomy" id="113540"/>
    <lineage>
        <taxon>Eukaryota</taxon>
        <taxon>Metazoa</taxon>
        <taxon>Chordata</taxon>
        <taxon>Craniata</taxon>
        <taxon>Vertebrata</taxon>
        <taxon>Euteleostomi</taxon>
        <taxon>Actinopterygii</taxon>
        <taxon>Neopterygii</taxon>
        <taxon>Teleostei</taxon>
        <taxon>Osteoglossocephala</taxon>
        <taxon>Osteoglossomorpha</taxon>
        <taxon>Osteoglossiformes</taxon>
        <taxon>Osteoglossidae</taxon>
        <taxon>Scleropages</taxon>
    </lineage>
</organism>
<evidence type="ECO:0000256" key="4">
    <source>
        <dbReference type="ARBA" id="ARBA00023319"/>
    </source>
</evidence>
<keyword evidence="1" id="KW-0732">Signal</keyword>
<reference evidence="7" key="2">
    <citation type="submission" date="2025-08" db="UniProtKB">
        <authorList>
            <consortium name="Ensembl"/>
        </authorList>
    </citation>
    <scope>IDENTIFICATION</scope>
</reference>
<name>A0A8C9SH76_SCLFO</name>
<protein>
    <recommendedName>
        <fullName evidence="6">Ig-like domain-containing protein</fullName>
    </recommendedName>
</protein>
<dbReference type="PROSITE" id="PS50835">
    <property type="entry name" value="IG_LIKE"/>
    <property type="match status" value="1"/>
</dbReference>
<dbReference type="Gene3D" id="2.60.40.10">
    <property type="entry name" value="Immunoglobulins"/>
    <property type="match status" value="1"/>
</dbReference>
<dbReference type="InterPro" id="IPR007110">
    <property type="entry name" value="Ig-like_dom"/>
</dbReference>
<dbReference type="GeneTree" id="ENSGT01030000234557"/>
<dbReference type="InterPro" id="IPR013783">
    <property type="entry name" value="Ig-like_fold"/>
</dbReference>
<evidence type="ECO:0000256" key="3">
    <source>
        <dbReference type="ARBA" id="ARBA00023170"/>
    </source>
</evidence>
<dbReference type="InterPro" id="IPR013106">
    <property type="entry name" value="Ig_V-set"/>
</dbReference>
<keyword evidence="2" id="KW-1064">Adaptive immunity</keyword>
<evidence type="ECO:0000313" key="8">
    <source>
        <dbReference type="Proteomes" id="UP000694397"/>
    </source>
</evidence>
<evidence type="ECO:0000256" key="5">
    <source>
        <dbReference type="ARBA" id="ARBA00043266"/>
    </source>
</evidence>
<dbReference type="Proteomes" id="UP000694397">
    <property type="component" value="Chromosome 25"/>
</dbReference>
<reference evidence="7" key="3">
    <citation type="submission" date="2025-09" db="UniProtKB">
        <authorList>
            <consortium name="Ensembl"/>
        </authorList>
    </citation>
    <scope>IDENTIFICATION</scope>
</reference>
<dbReference type="GO" id="GO:0002250">
    <property type="term" value="P:adaptive immune response"/>
    <property type="evidence" value="ECO:0007669"/>
    <property type="project" value="UniProtKB-KW"/>
</dbReference>
<dbReference type="Ensembl" id="ENSSFOT00015070425.1">
    <property type="protein sequence ID" value="ENSSFOP00015039307.1"/>
    <property type="gene ID" value="ENSSFOG00015026260.1"/>
</dbReference>
<accession>A0A8C9SH76</accession>
<keyword evidence="8" id="KW-1185">Reference proteome</keyword>
<reference evidence="7 8" key="1">
    <citation type="submission" date="2019-04" db="EMBL/GenBank/DDBJ databases">
        <authorList>
            <consortium name="Wellcome Sanger Institute Data Sharing"/>
        </authorList>
    </citation>
    <scope>NUCLEOTIDE SEQUENCE [LARGE SCALE GENOMIC DNA]</scope>
</reference>
<dbReference type="GO" id="GO:0042101">
    <property type="term" value="C:T cell receptor complex"/>
    <property type="evidence" value="ECO:0007669"/>
    <property type="project" value="UniProtKB-KW"/>
</dbReference>
<dbReference type="InterPro" id="IPR003599">
    <property type="entry name" value="Ig_sub"/>
</dbReference>
<dbReference type="SUPFAM" id="SSF48726">
    <property type="entry name" value="Immunoglobulin"/>
    <property type="match status" value="1"/>
</dbReference>
<keyword evidence="3" id="KW-0675">Receptor</keyword>
<dbReference type="InterPro" id="IPR051287">
    <property type="entry name" value="TCR_variable_region"/>
</dbReference>
<dbReference type="AlphaFoldDB" id="A0A8C9SH76"/>
<keyword evidence="4" id="KW-0393">Immunoglobulin domain</keyword>
<dbReference type="OrthoDB" id="9631130at2759"/>
<dbReference type="SMART" id="SM00409">
    <property type="entry name" value="IG"/>
    <property type="match status" value="1"/>
</dbReference>